<proteinExistence type="predicted"/>
<feature type="compositionally biased region" description="Basic and acidic residues" evidence="1">
    <location>
        <begin position="60"/>
        <end position="71"/>
    </location>
</feature>
<evidence type="ECO:0000256" key="1">
    <source>
        <dbReference type="SAM" id="MobiDB-lite"/>
    </source>
</evidence>
<dbReference type="EMBL" id="FUYB01000005">
    <property type="protein sequence ID" value="SKA75888.1"/>
    <property type="molecule type" value="Genomic_DNA"/>
</dbReference>
<dbReference type="OrthoDB" id="9781927at2"/>
<dbReference type="STRING" id="92487.SAMN02745130_01594"/>
<accession>A0A1T4WFY6</accession>
<gene>
    <name evidence="2" type="ORF">SAMN02745130_01594</name>
</gene>
<keyword evidence="3" id="KW-1185">Reference proteome</keyword>
<feature type="region of interest" description="Disordered" evidence="1">
    <location>
        <begin position="44"/>
        <end position="87"/>
    </location>
</feature>
<protein>
    <submittedName>
        <fullName evidence="2">Uncharacterized protein</fullName>
    </submittedName>
</protein>
<dbReference type="RefSeq" id="WP_078922057.1">
    <property type="nucleotide sequence ID" value="NZ_FUYB01000005.1"/>
</dbReference>
<evidence type="ECO:0000313" key="2">
    <source>
        <dbReference type="EMBL" id="SKA75888.1"/>
    </source>
</evidence>
<reference evidence="2 3" key="1">
    <citation type="submission" date="2017-02" db="EMBL/GenBank/DDBJ databases">
        <authorList>
            <person name="Peterson S.W."/>
        </authorList>
    </citation>
    <scope>NUCLEOTIDE SEQUENCE [LARGE SCALE GENOMIC DNA]</scope>
    <source>
        <strain evidence="2 3">ATCC 49788</strain>
    </source>
</reference>
<dbReference type="AlphaFoldDB" id="A0A1T4WFY6"/>
<dbReference type="Proteomes" id="UP000190460">
    <property type="component" value="Unassembled WGS sequence"/>
</dbReference>
<evidence type="ECO:0000313" key="3">
    <source>
        <dbReference type="Proteomes" id="UP000190460"/>
    </source>
</evidence>
<name>A0A1T4WFY6_9GAMM</name>
<organism evidence="2 3">
    <name type="scientific">Thiothrix eikelboomii</name>
    <dbReference type="NCBI Taxonomy" id="92487"/>
    <lineage>
        <taxon>Bacteria</taxon>
        <taxon>Pseudomonadati</taxon>
        <taxon>Pseudomonadota</taxon>
        <taxon>Gammaproteobacteria</taxon>
        <taxon>Thiotrichales</taxon>
        <taxon>Thiotrichaceae</taxon>
        <taxon>Thiothrix</taxon>
    </lineage>
</organism>
<sequence>MATRRAEIGLGDWVRVLAELPTITPTEQVLVARCLGLQADKLESTHNERSTRGAWQRSPRKPEARADKPADKPITTPDTESQPKLPDEILPIRIEKLPNTLEAGLAPPLPAEIASQKPLELGASNHPPVPRHSLFPQRTARGLLAASVAQPSRGYDLDMPRLIRASVQRKPLRSLPLLPRFSTQQGCQLLLDFSEALVPWWDDMRDLIQQFHAVLGETACPVYEFTDNPRHAVRWTETGEQTWQAIAGKPVVIATDLGQVRTARHELRPGLSVWRDFALHCRRWQIPVIALTPLGHKRCPKELAHLMSIIDWNPHTRASDVKRLINHKQGIRQ</sequence>